<dbReference type="AlphaFoldDB" id="A0A813EX62"/>
<reference evidence="3" key="1">
    <citation type="submission" date="2021-02" db="EMBL/GenBank/DDBJ databases">
        <authorList>
            <person name="Dougan E. K."/>
            <person name="Rhodes N."/>
            <person name="Thang M."/>
            <person name="Chan C."/>
        </authorList>
    </citation>
    <scope>NUCLEOTIDE SEQUENCE</scope>
</reference>
<evidence type="ECO:0000313" key="4">
    <source>
        <dbReference type="Proteomes" id="UP000654075"/>
    </source>
</evidence>
<name>A0A813EX62_POLGL</name>
<dbReference type="EMBL" id="CAJNNV010019498">
    <property type="protein sequence ID" value="CAE8606577.1"/>
    <property type="molecule type" value="Genomic_DNA"/>
</dbReference>
<gene>
    <name evidence="3" type="ORF">PGLA1383_LOCUS24559</name>
</gene>
<evidence type="ECO:0000259" key="2">
    <source>
        <dbReference type="Pfam" id="PF01323"/>
    </source>
</evidence>
<dbReference type="GO" id="GO:0016491">
    <property type="term" value="F:oxidoreductase activity"/>
    <property type="evidence" value="ECO:0007669"/>
    <property type="project" value="InterPro"/>
</dbReference>
<accession>A0A813EX62</accession>
<dbReference type="Proteomes" id="UP000654075">
    <property type="component" value="Unassembled WGS sequence"/>
</dbReference>
<dbReference type="InterPro" id="IPR036249">
    <property type="entry name" value="Thioredoxin-like_sf"/>
</dbReference>
<keyword evidence="4" id="KW-1185">Reference proteome</keyword>
<dbReference type="SUPFAM" id="SSF52833">
    <property type="entry name" value="Thioredoxin-like"/>
    <property type="match status" value="1"/>
</dbReference>
<keyword evidence="1" id="KW-0732">Signal</keyword>
<dbReference type="InterPro" id="IPR001853">
    <property type="entry name" value="DSBA-like_thioredoxin_dom"/>
</dbReference>
<dbReference type="OrthoDB" id="413574at2759"/>
<organism evidence="3 4">
    <name type="scientific">Polarella glacialis</name>
    <name type="common">Dinoflagellate</name>
    <dbReference type="NCBI Taxonomy" id="89957"/>
    <lineage>
        <taxon>Eukaryota</taxon>
        <taxon>Sar</taxon>
        <taxon>Alveolata</taxon>
        <taxon>Dinophyceae</taxon>
        <taxon>Suessiales</taxon>
        <taxon>Suessiaceae</taxon>
        <taxon>Polarella</taxon>
    </lineage>
</organism>
<feature type="chain" id="PRO_5032651685" description="DSBA-like thioredoxin domain-containing protein" evidence="1">
    <location>
        <begin position="27"/>
        <end position="287"/>
    </location>
</feature>
<dbReference type="Gene3D" id="3.40.30.10">
    <property type="entry name" value="Glutaredoxin"/>
    <property type="match status" value="1"/>
</dbReference>
<feature type="signal peptide" evidence="1">
    <location>
        <begin position="1"/>
        <end position="26"/>
    </location>
</feature>
<evidence type="ECO:0000256" key="1">
    <source>
        <dbReference type="SAM" id="SignalP"/>
    </source>
</evidence>
<comment type="caution">
    <text evidence="3">The sequence shown here is derived from an EMBL/GenBank/DDBJ whole genome shotgun (WGS) entry which is preliminary data.</text>
</comment>
<sequence>MPLRSGNRPLAPLALLGAVLLLSAWATVPTTFVAPSNNKMACPRGVETAATTAAAAIKQAALPRVEIKVILDFMCPWSFIGMRSLQIARERFADRLEFAPVDFVPFEFDPPGTYPPEGTPWIDYCRCWGESKAKFLLEDKLPRAFSLGKELGIEFRMDRRVVHTVEVNTALVLAQRHGVAEAFVAETLSRHFEHLEDPNDAPKLRARLQALGIPEHDIDSAVSDPLRATRNEERTSAVRAGLRGGVPQFEVRSSSTGDDLCASVPGGPTSPMYFERLFDFCISARRS</sequence>
<proteinExistence type="predicted"/>
<protein>
    <recommendedName>
        <fullName evidence="2">DSBA-like thioredoxin domain-containing protein</fullName>
    </recommendedName>
</protein>
<dbReference type="Pfam" id="PF01323">
    <property type="entry name" value="DSBA"/>
    <property type="match status" value="1"/>
</dbReference>
<feature type="domain" description="DSBA-like thioredoxin" evidence="2">
    <location>
        <begin position="67"/>
        <end position="252"/>
    </location>
</feature>
<evidence type="ECO:0000313" key="3">
    <source>
        <dbReference type="EMBL" id="CAE8606577.1"/>
    </source>
</evidence>